<dbReference type="GO" id="GO:0004065">
    <property type="term" value="F:arylsulfatase activity"/>
    <property type="evidence" value="ECO:0007669"/>
    <property type="project" value="UniProtKB-EC"/>
</dbReference>
<dbReference type="GO" id="GO:0046872">
    <property type="term" value="F:metal ion binding"/>
    <property type="evidence" value="ECO:0007669"/>
    <property type="project" value="UniProtKB-KW"/>
</dbReference>
<evidence type="ECO:0000256" key="2">
    <source>
        <dbReference type="ARBA" id="ARBA00022723"/>
    </source>
</evidence>
<keyword evidence="2" id="KW-0479">Metal-binding</keyword>
<dbReference type="Proteomes" id="UP000693672">
    <property type="component" value="Unassembled WGS sequence"/>
</dbReference>
<dbReference type="Pfam" id="PF00884">
    <property type="entry name" value="Sulfatase"/>
    <property type="match status" value="1"/>
</dbReference>
<feature type="domain" description="Sulfatase N-terminal" evidence="6">
    <location>
        <begin position="60"/>
        <end position="438"/>
    </location>
</feature>
<dbReference type="CDD" id="cd16025">
    <property type="entry name" value="PAS_like"/>
    <property type="match status" value="1"/>
</dbReference>
<evidence type="ECO:0000313" key="8">
    <source>
        <dbReference type="Proteomes" id="UP000693672"/>
    </source>
</evidence>
<evidence type="ECO:0000256" key="3">
    <source>
        <dbReference type="ARBA" id="ARBA00022801"/>
    </source>
</evidence>
<name>A0A916JTY1_9BACL</name>
<evidence type="ECO:0000259" key="6">
    <source>
        <dbReference type="Pfam" id="PF00884"/>
    </source>
</evidence>
<accession>A0A916JTY1</accession>
<dbReference type="InterPro" id="IPR000917">
    <property type="entry name" value="Sulfatase_N"/>
</dbReference>
<dbReference type="EC" id="3.1.6.1" evidence="7"/>
<sequence>MEKKISRRAFMIGLGALGGTIAAASAGAWLLGGSPKLPGESTASGELGGPAPSLPPKKKPNIVVILADDMGYSDIGCYGGMTDTPNLDALAANGVRLTQFTNTARCSPSRASLLTGLHPHQAGMAHLQGMYGPYTEKLNDNCVTIAEVLKESGYGTYMAGKWHLGSGLPHQRGFDQAYHYPGGDFFSKKGIMLNGGKLNPDAFGSEYYSTDDMTTRAIGMLENHRKQAAEKPFFLYMTYTAPHFPLQAKAKDIAKYKGRFDQGWDALRKQKFDRMKQMGLIDPRWELPALSDSGAPSWDKETSKSWRLRAMEVYAAMVDCMDQNIGRLVETLRASGELENTLLLFLSDNGGNAEFLNIKNTAKLPGGPGYAVANGHYGAGWASLSNTPFRMFKHYVHQGGIATPFIVHWPAGLKEKGVLRKTPAQLTDMMPTVLEASGSSYPETFKGRAIIPSEGRSMIPIFQSDQSDKSYLFWEHEGNCGVRHNQWKLVKFEKYAWELYDLEKDGTEMHDLAAQQPDLVKQLSDEYEKWAKRANVLKKEDYMKYAKGDKDGEGPNGPINLRTFKGAAGK</sequence>
<gene>
    <name evidence="7" type="primary">atsA_1</name>
    <name evidence="7" type="ORF">PAESOLCIP111_00259</name>
</gene>
<dbReference type="PROSITE" id="PS00149">
    <property type="entry name" value="SULFATASE_2"/>
    <property type="match status" value="1"/>
</dbReference>
<evidence type="ECO:0000256" key="5">
    <source>
        <dbReference type="SAM" id="MobiDB-lite"/>
    </source>
</evidence>
<keyword evidence="3 7" id="KW-0378">Hydrolase</keyword>
<comment type="caution">
    <text evidence="7">The sequence shown here is derived from an EMBL/GenBank/DDBJ whole genome shotgun (WGS) entry which is preliminary data.</text>
</comment>
<proteinExistence type="inferred from homology"/>
<keyword evidence="4" id="KW-0106">Calcium</keyword>
<protein>
    <submittedName>
        <fullName evidence="7">Arylsulfatase</fullName>
        <ecNumber evidence="7">3.1.6.1</ecNumber>
    </submittedName>
</protein>
<dbReference type="InterPro" id="IPR006311">
    <property type="entry name" value="TAT_signal"/>
</dbReference>
<dbReference type="RefSeq" id="WP_218090079.1">
    <property type="nucleotide sequence ID" value="NZ_CAJVAS010000001.1"/>
</dbReference>
<evidence type="ECO:0000256" key="4">
    <source>
        <dbReference type="ARBA" id="ARBA00022837"/>
    </source>
</evidence>
<dbReference type="PROSITE" id="PS51318">
    <property type="entry name" value="TAT"/>
    <property type="match status" value="1"/>
</dbReference>
<dbReference type="PANTHER" id="PTHR42693">
    <property type="entry name" value="ARYLSULFATASE FAMILY MEMBER"/>
    <property type="match status" value="1"/>
</dbReference>
<comment type="similarity">
    <text evidence="1">Belongs to the sulfatase family.</text>
</comment>
<keyword evidence="8" id="KW-1185">Reference proteome</keyword>
<dbReference type="InterPro" id="IPR024607">
    <property type="entry name" value="Sulfatase_CS"/>
</dbReference>
<organism evidence="7 8">
    <name type="scientific">Paenibacillus solanacearum</name>
    <dbReference type="NCBI Taxonomy" id="2048548"/>
    <lineage>
        <taxon>Bacteria</taxon>
        <taxon>Bacillati</taxon>
        <taxon>Bacillota</taxon>
        <taxon>Bacilli</taxon>
        <taxon>Bacillales</taxon>
        <taxon>Paenibacillaceae</taxon>
        <taxon>Paenibacillus</taxon>
    </lineage>
</organism>
<evidence type="ECO:0000256" key="1">
    <source>
        <dbReference type="ARBA" id="ARBA00008779"/>
    </source>
</evidence>
<feature type="region of interest" description="Disordered" evidence="5">
    <location>
        <begin position="546"/>
        <end position="570"/>
    </location>
</feature>
<dbReference type="AlphaFoldDB" id="A0A916JTY1"/>
<dbReference type="InterPro" id="IPR050738">
    <property type="entry name" value="Sulfatase"/>
</dbReference>
<dbReference type="PANTHER" id="PTHR42693:SF53">
    <property type="entry name" value="ENDO-4-O-SULFATASE"/>
    <property type="match status" value="1"/>
</dbReference>
<reference evidence="7" key="1">
    <citation type="submission" date="2021-06" db="EMBL/GenBank/DDBJ databases">
        <authorList>
            <person name="Criscuolo A."/>
        </authorList>
    </citation>
    <scope>NUCLEOTIDE SEQUENCE</scope>
    <source>
        <strain evidence="7">CIP111600</strain>
    </source>
</reference>
<evidence type="ECO:0000313" key="7">
    <source>
        <dbReference type="EMBL" id="CAG7598807.1"/>
    </source>
</evidence>
<dbReference type="EMBL" id="CAJVAS010000001">
    <property type="protein sequence ID" value="CAG7598807.1"/>
    <property type="molecule type" value="Genomic_DNA"/>
</dbReference>